<comment type="catalytic activity">
    <reaction evidence="5 6">
        <text>cytidine(34) in tRNA(Ile2) + L-lysine + ATP = lysidine(34) in tRNA(Ile2) + AMP + diphosphate + H(+)</text>
        <dbReference type="Rhea" id="RHEA:43744"/>
        <dbReference type="Rhea" id="RHEA-COMP:10625"/>
        <dbReference type="Rhea" id="RHEA-COMP:10670"/>
        <dbReference type="ChEBI" id="CHEBI:15378"/>
        <dbReference type="ChEBI" id="CHEBI:30616"/>
        <dbReference type="ChEBI" id="CHEBI:32551"/>
        <dbReference type="ChEBI" id="CHEBI:33019"/>
        <dbReference type="ChEBI" id="CHEBI:82748"/>
        <dbReference type="ChEBI" id="CHEBI:83665"/>
        <dbReference type="ChEBI" id="CHEBI:456215"/>
        <dbReference type="EC" id="6.3.4.19"/>
    </reaction>
</comment>
<evidence type="ECO:0000256" key="5">
    <source>
        <dbReference type="ARBA" id="ARBA00048539"/>
    </source>
</evidence>
<accession>A0A8J2Y6C8</accession>
<reference evidence="8" key="2">
    <citation type="submission" date="2020-09" db="EMBL/GenBank/DDBJ databases">
        <authorList>
            <person name="Sun Q."/>
            <person name="Zhou Y."/>
        </authorList>
    </citation>
    <scope>NUCLEOTIDE SEQUENCE</scope>
    <source>
        <strain evidence="8">CGMCC 1.12921</strain>
    </source>
</reference>
<dbReference type="GO" id="GO:0032267">
    <property type="term" value="F:tRNA(Ile)-lysidine synthase activity"/>
    <property type="evidence" value="ECO:0007669"/>
    <property type="project" value="UniProtKB-EC"/>
</dbReference>
<dbReference type="HAMAP" id="MF_01161">
    <property type="entry name" value="tRNA_Ile_lys_synt"/>
    <property type="match status" value="1"/>
</dbReference>
<feature type="binding site" evidence="6">
    <location>
        <begin position="31"/>
        <end position="36"/>
    </location>
    <ligand>
        <name>ATP</name>
        <dbReference type="ChEBI" id="CHEBI:30616"/>
    </ligand>
</feature>
<feature type="domain" description="tRNA(Ile)-lysidine/2-thiocytidine synthase N-terminal" evidence="7">
    <location>
        <begin position="26"/>
        <end position="206"/>
    </location>
</feature>
<comment type="similarity">
    <text evidence="6">Belongs to the tRNA(Ile)-lysidine synthase family.</text>
</comment>
<evidence type="ECO:0000259" key="7">
    <source>
        <dbReference type="Pfam" id="PF01171"/>
    </source>
</evidence>
<evidence type="ECO:0000256" key="1">
    <source>
        <dbReference type="ARBA" id="ARBA00022598"/>
    </source>
</evidence>
<dbReference type="GO" id="GO:0005524">
    <property type="term" value="F:ATP binding"/>
    <property type="evidence" value="ECO:0007669"/>
    <property type="project" value="UniProtKB-UniRule"/>
</dbReference>
<dbReference type="Proteomes" id="UP000613582">
    <property type="component" value="Unassembled WGS sequence"/>
</dbReference>
<keyword evidence="2 6" id="KW-0819">tRNA processing</keyword>
<dbReference type="InterPro" id="IPR012094">
    <property type="entry name" value="tRNA_Ile_lys_synt"/>
</dbReference>
<reference evidence="8" key="1">
    <citation type="journal article" date="2014" name="Int. J. Syst. Evol. Microbiol.">
        <title>Complete genome sequence of Corynebacterium casei LMG S-19264T (=DSM 44701T), isolated from a smear-ripened cheese.</title>
        <authorList>
            <consortium name="US DOE Joint Genome Institute (JGI-PGF)"/>
            <person name="Walter F."/>
            <person name="Albersmeier A."/>
            <person name="Kalinowski J."/>
            <person name="Ruckert C."/>
        </authorList>
    </citation>
    <scope>NUCLEOTIDE SEQUENCE</scope>
    <source>
        <strain evidence="8">CGMCC 1.12921</strain>
    </source>
</reference>
<dbReference type="InterPro" id="IPR012795">
    <property type="entry name" value="tRNA_Ile_lys_synt_N"/>
</dbReference>
<dbReference type="RefSeq" id="WP_188158874.1">
    <property type="nucleotide sequence ID" value="NZ_BMGH01000001.1"/>
</dbReference>
<dbReference type="SUPFAM" id="SSF52402">
    <property type="entry name" value="Adenine nucleotide alpha hydrolases-like"/>
    <property type="match status" value="1"/>
</dbReference>
<dbReference type="InterPro" id="IPR014729">
    <property type="entry name" value="Rossmann-like_a/b/a_fold"/>
</dbReference>
<keyword evidence="1 6" id="KW-0436">Ligase</keyword>
<dbReference type="EC" id="6.3.4.19" evidence="6"/>
<keyword evidence="6" id="KW-0963">Cytoplasm</keyword>
<dbReference type="GO" id="GO:0005737">
    <property type="term" value="C:cytoplasm"/>
    <property type="evidence" value="ECO:0007669"/>
    <property type="project" value="UniProtKB-SubCell"/>
</dbReference>
<dbReference type="Pfam" id="PF01171">
    <property type="entry name" value="ATP_bind_3"/>
    <property type="match status" value="1"/>
</dbReference>
<organism evidence="8 9">
    <name type="scientific">Aquisalinus flavus</name>
    <dbReference type="NCBI Taxonomy" id="1526572"/>
    <lineage>
        <taxon>Bacteria</taxon>
        <taxon>Pseudomonadati</taxon>
        <taxon>Pseudomonadota</taxon>
        <taxon>Alphaproteobacteria</taxon>
        <taxon>Parvularculales</taxon>
        <taxon>Parvularculaceae</taxon>
        <taxon>Aquisalinus</taxon>
    </lineage>
</organism>
<evidence type="ECO:0000256" key="3">
    <source>
        <dbReference type="ARBA" id="ARBA00022741"/>
    </source>
</evidence>
<dbReference type="AlphaFoldDB" id="A0A8J2Y6C8"/>
<keyword evidence="9" id="KW-1185">Reference proteome</keyword>
<keyword evidence="3 6" id="KW-0547">Nucleotide-binding</keyword>
<dbReference type="EMBL" id="BMGH01000001">
    <property type="protein sequence ID" value="GGD08378.1"/>
    <property type="molecule type" value="Genomic_DNA"/>
</dbReference>
<evidence type="ECO:0000313" key="8">
    <source>
        <dbReference type="EMBL" id="GGD08378.1"/>
    </source>
</evidence>
<protein>
    <recommendedName>
        <fullName evidence="6">tRNA(Ile)-lysidine synthase</fullName>
        <ecNumber evidence="6">6.3.4.19</ecNumber>
    </recommendedName>
    <alternativeName>
        <fullName evidence="6">tRNA(Ile)-2-lysyl-cytidine synthase</fullName>
    </alternativeName>
    <alternativeName>
        <fullName evidence="6">tRNA(Ile)-lysidine synthetase</fullName>
    </alternativeName>
</protein>
<dbReference type="PANTHER" id="PTHR43033:SF5">
    <property type="entry name" value="TRNA(ILE)-LYSIDINE SYNTHETASE"/>
    <property type="match status" value="1"/>
</dbReference>
<dbReference type="PANTHER" id="PTHR43033">
    <property type="entry name" value="TRNA(ILE)-LYSIDINE SYNTHASE-RELATED"/>
    <property type="match status" value="1"/>
</dbReference>
<dbReference type="CDD" id="cd01992">
    <property type="entry name" value="TilS_N"/>
    <property type="match status" value="1"/>
</dbReference>
<keyword evidence="4 6" id="KW-0067">ATP-binding</keyword>
<comment type="domain">
    <text evidence="6">The N-terminal region contains the highly conserved SGGXDS motif, predicted to be a P-loop motif involved in ATP binding.</text>
</comment>
<sequence length="444" mass="47024">MLSDDDDTKLIEQVTEALTPDRGERLAVAVSGGADSMALLWAVAQAVPKDCILALTVDHGLRAGSAGEAAMVAEWCMAQGIAHETLQWTGDKPVTGIQAAARAMRYGLLARACNEKGVRVLMTAHHADDQAETVFARLARGSGVDGLAAMPRERLIAAGAGLPVRLLRPLLSWRRSALRGIAAANGLPVADDPSNDDPAYERVRRRAFLAATGVQDFLGVDALNRMAASLADTVALQESQLAETFRACGGWLTGAGAIVLSRKRLEGLPDLFATRLLARSVEAVGGSDMPVAPAEMPGGWRETAMTLGGALCAPEGDDLIIMREPAALNGRADGAGGGAVIEIGPDAPDRLLWDRRFIVAIPANTRNQSGFSLAPIALSASGPVTRTRLASTMPGLWRDGRLIAVPSYAKTMLWHAAAPWNQAGADLHVEALTEERLFRRIIRF</sequence>
<proteinExistence type="inferred from homology"/>
<dbReference type="InterPro" id="IPR011063">
    <property type="entry name" value="TilS/TtcA_N"/>
</dbReference>
<dbReference type="GO" id="GO:0006400">
    <property type="term" value="P:tRNA modification"/>
    <property type="evidence" value="ECO:0007669"/>
    <property type="project" value="UniProtKB-UniRule"/>
</dbReference>
<evidence type="ECO:0000313" key="9">
    <source>
        <dbReference type="Proteomes" id="UP000613582"/>
    </source>
</evidence>
<evidence type="ECO:0000256" key="6">
    <source>
        <dbReference type="HAMAP-Rule" id="MF_01161"/>
    </source>
</evidence>
<gene>
    <name evidence="6 8" type="primary">tilS</name>
    <name evidence="8" type="ORF">GCM10011342_16530</name>
</gene>
<evidence type="ECO:0000256" key="4">
    <source>
        <dbReference type="ARBA" id="ARBA00022840"/>
    </source>
</evidence>
<evidence type="ECO:0000256" key="2">
    <source>
        <dbReference type="ARBA" id="ARBA00022694"/>
    </source>
</evidence>
<comment type="function">
    <text evidence="6">Ligates lysine onto the cytidine present at position 34 of the AUA codon-specific tRNA(Ile) that contains the anticodon CAU, in an ATP-dependent manner. Cytidine is converted to lysidine, thus changing the amino acid specificity of the tRNA from methionine to isoleucine.</text>
</comment>
<comment type="caution">
    <text evidence="8">The sequence shown here is derived from an EMBL/GenBank/DDBJ whole genome shotgun (WGS) entry which is preliminary data.</text>
</comment>
<dbReference type="NCBIfam" id="TIGR02432">
    <property type="entry name" value="lysidine_TilS_N"/>
    <property type="match status" value="1"/>
</dbReference>
<dbReference type="Gene3D" id="3.40.50.620">
    <property type="entry name" value="HUPs"/>
    <property type="match status" value="1"/>
</dbReference>
<comment type="subcellular location">
    <subcellularLocation>
        <location evidence="6">Cytoplasm</location>
    </subcellularLocation>
</comment>
<name>A0A8J2Y6C8_9PROT</name>